<comment type="caution">
    <text evidence="2">The sequence shown here is derived from an EMBL/GenBank/DDBJ whole genome shotgun (WGS) entry which is preliminary data.</text>
</comment>
<evidence type="ECO:0000256" key="1">
    <source>
        <dbReference type="SAM" id="MobiDB-lite"/>
    </source>
</evidence>
<evidence type="ECO:0000313" key="2">
    <source>
        <dbReference type="EMBL" id="CAH1962560.1"/>
    </source>
</evidence>
<gene>
    <name evidence="2" type="ORF">ACAOBT_LOCUS4732</name>
</gene>
<accession>A0A9P0NX27</accession>
<proteinExistence type="predicted"/>
<protein>
    <submittedName>
        <fullName evidence="2">Uncharacterized protein</fullName>
    </submittedName>
</protein>
<dbReference type="AlphaFoldDB" id="A0A9P0NX27"/>
<dbReference type="Proteomes" id="UP001152888">
    <property type="component" value="Unassembled WGS sequence"/>
</dbReference>
<keyword evidence="3" id="KW-1185">Reference proteome</keyword>
<evidence type="ECO:0000313" key="3">
    <source>
        <dbReference type="Proteomes" id="UP001152888"/>
    </source>
</evidence>
<feature type="compositionally biased region" description="Basic and acidic residues" evidence="1">
    <location>
        <begin position="1"/>
        <end position="13"/>
    </location>
</feature>
<organism evidence="2 3">
    <name type="scientific">Acanthoscelides obtectus</name>
    <name type="common">Bean weevil</name>
    <name type="synonym">Bruchus obtectus</name>
    <dbReference type="NCBI Taxonomy" id="200917"/>
    <lineage>
        <taxon>Eukaryota</taxon>
        <taxon>Metazoa</taxon>
        <taxon>Ecdysozoa</taxon>
        <taxon>Arthropoda</taxon>
        <taxon>Hexapoda</taxon>
        <taxon>Insecta</taxon>
        <taxon>Pterygota</taxon>
        <taxon>Neoptera</taxon>
        <taxon>Endopterygota</taxon>
        <taxon>Coleoptera</taxon>
        <taxon>Polyphaga</taxon>
        <taxon>Cucujiformia</taxon>
        <taxon>Chrysomeloidea</taxon>
        <taxon>Chrysomelidae</taxon>
        <taxon>Bruchinae</taxon>
        <taxon>Bruchini</taxon>
        <taxon>Acanthoscelides</taxon>
    </lineage>
</organism>
<dbReference type="EMBL" id="CAKOFQ010006702">
    <property type="protein sequence ID" value="CAH1962560.1"/>
    <property type="molecule type" value="Genomic_DNA"/>
</dbReference>
<sequence length="88" mass="9976">MEERLEYEREKSSSSRSSHSTCFSPVERALQSPTNAEEIQQDGYSNSSLRCYNSPQQSVYNDVEENSEVQNTDILSAAIGDLFEKAEF</sequence>
<name>A0A9P0NX27_ACAOB</name>
<feature type="compositionally biased region" description="Polar residues" evidence="1">
    <location>
        <begin position="31"/>
        <end position="50"/>
    </location>
</feature>
<feature type="region of interest" description="Disordered" evidence="1">
    <location>
        <begin position="1"/>
        <end position="50"/>
    </location>
</feature>
<reference evidence="2" key="1">
    <citation type="submission" date="2022-03" db="EMBL/GenBank/DDBJ databases">
        <authorList>
            <person name="Sayadi A."/>
        </authorList>
    </citation>
    <scope>NUCLEOTIDE SEQUENCE</scope>
</reference>